<dbReference type="EMBL" id="BNCI01000001">
    <property type="protein sequence ID" value="GHF20491.1"/>
    <property type="molecule type" value="Genomic_DNA"/>
</dbReference>
<name>A0A919AQZ1_9PROT</name>
<dbReference type="PROSITE" id="PS51257">
    <property type="entry name" value="PROKAR_LIPOPROTEIN"/>
    <property type="match status" value="1"/>
</dbReference>
<reference evidence="2" key="1">
    <citation type="journal article" date="2014" name="Int. J. Syst. Evol. Microbiol.">
        <title>Complete genome sequence of Corynebacterium casei LMG S-19264T (=DSM 44701T), isolated from a smear-ripened cheese.</title>
        <authorList>
            <consortium name="US DOE Joint Genome Institute (JGI-PGF)"/>
            <person name="Walter F."/>
            <person name="Albersmeier A."/>
            <person name="Kalinowski J."/>
            <person name="Ruckert C."/>
        </authorList>
    </citation>
    <scope>NUCLEOTIDE SEQUENCE</scope>
    <source>
        <strain evidence="2">KCTC 42590</strain>
    </source>
</reference>
<dbReference type="Proteomes" id="UP000630923">
    <property type="component" value="Unassembled WGS sequence"/>
</dbReference>
<comment type="caution">
    <text evidence="2">The sequence shown here is derived from an EMBL/GenBank/DDBJ whole genome shotgun (WGS) entry which is preliminary data.</text>
</comment>
<evidence type="ECO:0008006" key="4">
    <source>
        <dbReference type="Google" id="ProtNLM"/>
    </source>
</evidence>
<feature type="transmembrane region" description="Helical" evidence="1">
    <location>
        <begin position="44"/>
        <end position="77"/>
    </location>
</feature>
<sequence>MTEKQLDLVTYVAAVLIIVGCFAPMTDLTVLGKQSLYDVAEIPAYIIMASAAASVGLIFLGMRALTLFAAIGGWIGLLIPRFNSWRTDQKQNFFDKAEGIASDPMGYMAGDIFTHLNALEWGGYCLFAGLILLTVRSIAKKS</sequence>
<keyword evidence="1" id="KW-0472">Membrane</keyword>
<evidence type="ECO:0000313" key="3">
    <source>
        <dbReference type="Proteomes" id="UP000630923"/>
    </source>
</evidence>
<reference evidence="2" key="2">
    <citation type="submission" date="2020-09" db="EMBL/GenBank/DDBJ databases">
        <authorList>
            <person name="Sun Q."/>
            <person name="Kim S."/>
        </authorList>
    </citation>
    <scope>NUCLEOTIDE SEQUENCE</scope>
    <source>
        <strain evidence="2">KCTC 42590</strain>
    </source>
</reference>
<feature type="transmembrane region" description="Helical" evidence="1">
    <location>
        <begin position="12"/>
        <end position="32"/>
    </location>
</feature>
<evidence type="ECO:0000313" key="2">
    <source>
        <dbReference type="EMBL" id="GHF20491.1"/>
    </source>
</evidence>
<dbReference type="RefSeq" id="WP_191251254.1">
    <property type="nucleotide sequence ID" value="NZ_BNCI01000001.1"/>
</dbReference>
<organism evidence="2 3">
    <name type="scientific">Kordiimonas sediminis</name>
    <dbReference type="NCBI Taxonomy" id="1735581"/>
    <lineage>
        <taxon>Bacteria</taxon>
        <taxon>Pseudomonadati</taxon>
        <taxon>Pseudomonadota</taxon>
        <taxon>Alphaproteobacteria</taxon>
        <taxon>Kordiimonadales</taxon>
        <taxon>Kordiimonadaceae</taxon>
        <taxon>Kordiimonas</taxon>
    </lineage>
</organism>
<proteinExistence type="predicted"/>
<evidence type="ECO:0000256" key="1">
    <source>
        <dbReference type="SAM" id="Phobius"/>
    </source>
</evidence>
<keyword evidence="1" id="KW-0812">Transmembrane</keyword>
<feature type="transmembrane region" description="Helical" evidence="1">
    <location>
        <begin position="121"/>
        <end position="139"/>
    </location>
</feature>
<accession>A0A919AQZ1</accession>
<keyword evidence="1" id="KW-1133">Transmembrane helix</keyword>
<keyword evidence="3" id="KW-1185">Reference proteome</keyword>
<protein>
    <recommendedName>
        <fullName evidence="4">Lipoprotein</fullName>
    </recommendedName>
</protein>
<dbReference type="AlphaFoldDB" id="A0A919AQZ1"/>
<gene>
    <name evidence="2" type="ORF">GCM10017044_14200</name>
</gene>